<comment type="caution">
    <text evidence="6">The sequence shown here is derived from an EMBL/GenBank/DDBJ whole genome shotgun (WGS) entry which is preliminary data.</text>
</comment>
<dbReference type="GO" id="GO:0005634">
    <property type="term" value="C:nucleus"/>
    <property type="evidence" value="ECO:0007669"/>
    <property type="project" value="TreeGrafter"/>
</dbReference>
<evidence type="ECO:0000313" key="6">
    <source>
        <dbReference type="EMBL" id="KAK9292255.1"/>
    </source>
</evidence>
<gene>
    <name evidence="6" type="ORF">L1049_020219</name>
</gene>
<dbReference type="Proteomes" id="UP001415857">
    <property type="component" value="Unassembled WGS sequence"/>
</dbReference>
<dbReference type="GO" id="GO:0005759">
    <property type="term" value="C:mitochondrial matrix"/>
    <property type="evidence" value="ECO:0007669"/>
    <property type="project" value="TreeGrafter"/>
</dbReference>
<dbReference type="AlphaFoldDB" id="A0AAP0XAL1"/>
<dbReference type="PANTHER" id="PTHR31399">
    <property type="entry name" value="DNA-DIRECTED PRIMASE / POLYMERASE PROTEIN"/>
    <property type="match status" value="1"/>
</dbReference>
<reference evidence="6 7" key="1">
    <citation type="journal article" date="2024" name="Plant J.">
        <title>Genome sequences and population genomics reveal climatic adaptation and genomic divergence between two closely related sweetgum species.</title>
        <authorList>
            <person name="Xu W.Q."/>
            <person name="Ren C.Q."/>
            <person name="Zhang X.Y."/>
            <person name="Comes H.P."/>
            <person name="Liu X.H."/>
            <person name="Li Y.G."/>
            <person name="Kettle C.J."/>
            <person name="Jalonen R."/>
            <person name="Gaisberger H."/>
            <person name="Ma Y.Z."/>
            <person name="Qiu Y.X."/>
        </authorList>
    </citation>
    <scope>NUCLEOTIDE SEQUENCE [LARGE SCALE GENOMIC DNA]</scope>
    <source>
        <strain evidence="6">Hangzhou</strain>
    </source>
</reference>
<dbReference type="PANTHER" id="PTHR31399:SF0">
    <property type="entry name" value="DNA-DIRECTED PRIMASE_POLYMERASE PROTEIN"/>
    <property type="match status" value="1"/>
</dbReference>
<dbReference type="GO" id="GO:0009411">
    <property type="term" value="P:response to UV"/>
    <property type="evidence" value="ECO:0007669"/>
    <property type="project" value="TreeGrafter"/>
</dbReference>
<comment type="catalytic activity">
    <reaction evidence="2">
        <text>ssDNA + n NTP = ssDNA/pppN(pN)n-1 hybrid + (n-1) diphosphate.</text>
        <dbReference type="EC" id="2.7.7.102"/>
    </reaction>
</comment>
<evidence type="ECO:0000256" key="4">
    <source>
        <dbReference type="ARBA" id="ARBA00047303"/>
    </source>
</evidence>
<keyword evidence="7" id="KW-1185">Reference proteome</keyword>
<feature type="compositionally biased region" description="Polar residues" evidence="5">
    <location>
        <begin position="80"/>
        <end position="90"/>
    </location>
</feature>
<proteinExistence type="predicted"/>
<dbReference type="EC" id="2.7.7.102" evidence="3"/>
<evidence type="ECO:0000313" key="7">
    <source>
        <dbReference type="Proteomes" id="UP001415857"/>
    </source>
</evidence>
<evidence type="ECO:0000256" key="3">
    <source>
        <dbReference type="ARBA" id="ARBA00044768"/>
    </source>
</evidence>
<dbReference type="EMBL" id="JBBPBK010000001">
    <property type="protein sequence ID" value="KAK9292255.1"/>
    <property type="molecule type" value="Genomic_DNA"/>
</dbReference>
<evidence type="ECO:0000256" key="1">
    <source>
        <dbReference type="ARBA" id="ARBA00026139"/>
    </source>
</evidence>
<organism evidence="6 7">
    <name type="scientific">Liquidambar formosana</name>
    <name type="common">Formosan gum</name>
    <dbReference type="NCBI Taxonomy" id="63359"/>
    <lineage>
        <taxon>Eukaryota</taxon>
        <taxon>Viridiplantae</taxon>
        <taxon>Streptophyta</taxon>
        <taxon>Embryophyta</taxon>
        <taxon>Tracheophyta</taxon>
        <taxon>Spermatophyta</taxon>
        <taxon>Magnoliopsida</taxon>
        <taxon>eudicotyledons</taxon>
        <taxon>Gunneridae</taxon>
        <taxon>Pentapetalae</taxon>
        <taxon>Saxifragales</taxon>
        <taxon>Altingiaceae</taxon>
        <taxon>Liquidambar</taxon>
    </lineage>
</organism>
<dbReference type="GO" id="GO:0003887">
    <property type="term" value="F:DNA-directed DNA polymerase activity"/>
    <property type="evidence" value="ECO:0007669"/>
    <property type="project" value="UniProtKB-EC"/>
</dbReference>
<accession>A0AAP0XAL1</accession>
<dbReference type="InterPro" id="IPR044917">
    <property type="entry name" value="PRIMPOL"/>
</dbReference>
<dbReference type="GO" id="GO:0042276">
    <property type="term" value="P:error-prone translesion synthesis"/>
    <property type="evidence" value="ECO:0007669"/>
    <property type="project" value="InterPro"/>
</dbReference>
<dbReference type="GO" id="GO:0003682">
    <property type="term" value="F:chromatin binding"/>
    <property type="evidence" value="ECO:0007669"/>
    <property type="project" value="TreeGrafter"/>
</dbReference>
<evidence type="ECO:0000256" key="2">
    <source>
        <dbReference type="ARBA" id="ARBA00044677"/>
    </source>
</evidence>
<protein>
    <recommendedName>
        <fullName evidence="1">DNA-directed primase/polymerase protein</fullName>
        <ecNumber evidence="3">2.7.7.102</ecNumber>
    </recommendedName>
</protein>
<dbReference type="Pfam" id="PF03121">
    <property type="entry name" value="Herpes_UL52"/>
    <property type="match status" value="1"/>
</dbReference>
<feature type="region of interest" description="Disordered" evidence="5">
    <location>
        <begin position="75"/>
        <end position="104"/>
    </location>
</feature>
<dbReference type="GO" id="GO:0006264">
    <property type="term" value="P:mitochondrial DNA replication"/>
    <property type="evidence" value="ECO:0007669"/>
    <property type="project" value="TreeGrafter"/>
</dbReference>
<evidence type="ECO:0000256" key="5">
    <source>
        <dbReference type="SAM" id="MobiDB-lite"/>
    </source>
</evidence>
<dbReference type="GO" id="GO:0031297">
    <property type="term" value="P:replication fork processing"/>
    <property type="evidence" value="ECO:0007669"/>
    <property type="project" value="TreeGrafter"/>
</dbReference>
<comment type="catalytic activity">
    <reaction evidence="4">
        <text>DNA(n) + a 2'-deoxyribonucleoside 5'-triphosphate = DNA(n+1) + diphosphate</text>
        <dbReference type="Rhea" id="RHEA:22508"/>
        <dbReference type="Rhea" id="RHEA-COMP:17339"/>
        <dbReference type="Rhea" id="RHEA-COMP:17340"/>
        <dbReference type="ChEBI" id="CHEBI:33019"/>
        <dbReference type="ChEBI" id="CHEBI:61560"/>
        <dbReference type="ChEBI" id="CHEBI:173112"/>
        <dbReference type="EC" id="2.7.7.7"/>
    </reaction>
    <physiologicalReaction direction="left-to-right" evidence="4">
        <dbReference type="Rhea" id="RHEA:22509"/>
    </physiologicalReaction>
</comment>
<sequence>MQVLQSALTNLQKIQIPAYRRREGERYQKQPVWGKGKFRKMSSDTMDDVDRLFECFKCGISPPPSALRERKRNKAELKQESSTQEVSANSGIPPPGSTGQKQQNVTDLQLCTEKFSSTTIKANNFSHGKHISPVIFYGSPHGVPPKRPYSLLRLLREIRVDLTEQNQSNLRREVWATFPRQDEAMKFVKEHTNVHVFSYQDHLNGQRRFLVSTYKEFWRRYKNLNPKYRHHYEVIQEGLPCHLYFDLEFNKRNNAEKKGDEMVDLLISVIFEVLLEKYSIQANKEWIVELDSSTEEKFSRHLIIRIPKTAFKDNLHAGAFVAEICSRILSGREMNGRFEKLFISKDSSSAESSCQLFVDSAVYSRNRCFRLALSSKAGKSSVLLPTGRFKCKDMSEEDMFMASLICNMDVDCKKLLVCKRDLDLVKTLHFDTEANCSLEHSSAPQEFTLNACTSDVSRTYFVGKSPFPALDLFIESIATIGNVSGKIRSWYWFSEYGLMVYSMSRNRYCERIGRQHKSNHVMYVVDLRRAVYYQKCHDPDCRGYRSPLHAIPRDAIADTSIFFNSVEHNGGSKDNTLEYQFMENDQEHTLPYNDESISESCKDGWWLEAIRVADNIENMQRTLECSNMEKSGDEDDSWWMAVERTASQTELAYFQLINCKMVS</sequence>
<name>A0AAP0XAL1_LIQFO</name>